<dbReference type="EMBL" id="HBUF01571770">
    <property type="protein sequence ID" value="CAG6766875.1"/>
    <property type="molecule type" value="Transcribed_RNA"/>
</dbReference>
<reference evidence="1" key="1">
    <citation type="submission" date="2021-05" db="EMBL/GenBank/DDBJ databases">
        <authorList>
            <person name="Alioto T."/>
            <person name="Alioto T."/>
            <person name="Gomez Garrido J."/>
        </authorList>
    </citation>
    <scope>NUCLEOTIDE SEQUENCE</scope>
</reference>
<organism evidence="1">
    <name type="scientific">Cacopsylla melanoneura</name>
    <dbReference type="NCBI Taxonomy" id="428564"/>
    <lineage>
        <taxon>Eukaryota</taxon>
        <taxon>Metazoa</taxon>
        <taxon>Ecdysozoa</taxon>
        <taxon>Arthropoda</taxon>
        <taxon>Hexapoda</taxon>
        <taxon>Insecta</taxon>
        <taxon>Pterygota</taxon>
        <taxon>Neoptera</taxon>
        <taxon>Paraneoptera</taxon>
        <taxon>Hemiptera</taxon>
        <taxon>Sternorrhyncha</taxon>
        <taxon>Psylloidea</taxon>
        <taxon>Psyllidae</taxon>
        <taxon>Psyllinae</taxon>
        <taxon>Cacopsylla</taxon>
    </lineage>
</organism>
<proteinExistence type="predicted"/>
<name>A0A8D9EWR7_9HEMI</name>
<evidence type="ECO:0000313" key="1">
    <source>
        <dbReference type="EMBL" id="CAG6766875.1"/>
    </source>
</evidence>
<sequence length="210" mass="24055">MYIPPDSSSDLYLEYSFIIDDIISRYPKSSLILTGDYNLGQYISWDPLSCAPIITKNSACADILISSSQFHRLFQLNHIQNINNVILDLVFSNNSQNMRVVPSDEKLLKPDPQHPPLMIEILNKNKTATCKKLNQSNRRYIIRNYKSGDYPNLSSYLSDSFCDQSQFPVGSDLDTLVECFYAILLRGIELHIPEKQIIPPKFPVWFGSEQ</sequence>
<evidence type="ECO:0008006" key="2">
    <source>
        <dbReference type="Google" id="ProtNLM"/>
    </source>
</evidence>
<protein>
    <recommendedName>
        <fullName evidence="2">Endonuclease/exonuclease/phosphatase domain-containing protein</fullName>
    </recommendedName>
</protein>
<dbReference type="AlphaFoldDB" id="A0A8D9EWR7"/>
<accession>A0A8D9EWR7</accession>